<dbReference type="RefSeq" id="WP_011343389.1">
    <property type="nucleotide sequence ID" value="NZ_BDJK01000043.1"/>
</dbReference>
<dbReference type="Gene3D" id="3.40.50.360">
    <property type="match status" value="1"/>
</dbReference>
<dbReference type="EMBL" id="BDJK01000043">
    <property type="protein sequence ID" value="GAV23331.1"/>
    <property type="molecule type" value="Genomic_DNA"/>
</dbReference>
<evidence type="ECO:0000313" key="5">
    <source>
        <dbReference type="Proteomes" id="UP000187485"/>
    </source>
</evidence>
<accession>A0A1L8CWS3</accession>
<reference evidence="5" key="1">
    <citation type="submission" date="2016-12" db="EMBL/GenBank/DDBJ databases">
        <title>Draft Genome Sequences od Carboxydothermus pertinax and islandicus, Hydrogenogenic Carboxydotrophic Bacteria.</title>
        <authorList>
            <person name="Fukuyama Y."/>
            <person name="Ohmae K."/>
            <person name="Yoneda Y."/>
            <person name="Yoshida T."/>
            <person name="Sako Y."/>
        </authorList>
    </citation>
    <scope>NUCLEOTIDE SEQUENCE [LARGE SCALE GENOMIC DNA]</scope>
    <source>
        <strain evidence="5">Ug1</strain>
    </source>
</reference>
<feature type="domain" description="NADPH-dependent FMN reductase-like" evidence="3">
    <location>
        <begin position="1"/>
        <end position="160"/>
    </location>
</feature>
<keyword evidence="1" id="KW-0285">Flavoprotein</keyword>
<evidence type="ECO:0000256" key="1">
    <source>
        <dbReference type="ARBA" id="ARBA00022630"/>
    </source>
</evidence>
<keyword evidence="5" id="KW-1185">Reference proteome</keyword>
<dbReference type="PANTHER" id="PTHR43278:SF1">
    <property type="entry name" value="IRON-SULFUR FLAVOPROTEIN MJ1083"/>
    <property type="match status" value="1"/>
</dbReference>
<dbReference type="Proteomes" id="UP000187485">
    <property type="component" value="Unassembled WGS sequence"/>
</dbReference>
<dbReference type="InterPro" id="IPR029039">
    <property type="entry name" value="Flavoprotein-like_sf"/>
</dbReference>
<dbReference type="STRING" id="870242.cpu_18410"/>
<keyword evidence="2" id="KW-0288">FMN</keyword>
<dbReference type="InterPro" id="IPR051796">
    <property type="entry name" value="ISF_SsuE-like"/>
</dbReference>
<name>A0A1L8CWS3_9THEO</name>
<proteinExistence type="predicted"/>
<gene>
    <name evidence="4" type="ORF">cpu_18410</name>
</gene>
<evidence type="ECO:0000256" key="2">
    <source>
        <dbReference type="ARBA" id="ARBA00022643"/>
    </source>
</evidence>
<evidence type="ECO:0000313" key="4">
    <source>
        <dbReference type="EMBL" id="GAV23331.1"/>
    </source>
</evidence>
<organism evidence="4 5">
    <name type="scientific">Carboxydothermus pertinax</name>
    <dbReference type="NCBI Taxonomy" id="870242"/>
    <lineage>
        <taxon>Bacteria</taxon>
        <taxon>Bacillati</taxon>
        <taxon>Bacillota</taxon>
        <taxon>Clostridia</taxon>
        <taxon>Thermoanaerobacterales</taxon>
        <taxon>Thermoanaerobacteraceae</taxon>
        <taxon>Carboxydothermus</taxon>
    </lineage>
</organism>
<dbReference type="GO" id="GO:0016491">
    <property type="term" value="F:oxidoreductase activity"/>
    <property type="evidence" value="ECO:0007669"/>
    <property type="project" value="InterPro"/>
</dbReference>
<protein>
    <submittedName>
        <fullName evidence="4">FMN reductase</fullName>
    </submittedName>
</protein>
<dbReference type="SUPFAM" id="SSF52218">
    <property type="entry name" value="Flavoproteins"/>
    <property type="match status" value="1"/>
</dbReference>
<dbReference type="PANTHER" id="PTHR43278">
    <property type="entry name" value="NAD(P)H-DEPENDENT FMN-CONTAINING OXIDOREDUCTASE YWQN-RELATED"/>
    <property type="match status" value="1"/>
</dbReference>
<dbReference type="InterPro" id="IPR005025">
    <property type="entry name" value="FMN_Rdtase-like_dom"/>
</dbReference>
<sequence length="205" mass="22332">MKVVVLNGSPNKNGNCTYLAGVIKNLASEYNAETVIINVDEIMRRQKIPYCIHCSAPCSGVCYKGTELEAAYLQLGSADAVIMLSPVYFGTVSAQLKAFWDKTRRLRDRKLLVNVVGAAATVGGSRFGGQETTISTLHDMMLVQGMTVVGDGLFTADAGHQGACFTRPAEEEQNGVKRLEILVKRVLEVAKATESLREKREVTLF</sequence>
<dbReference type="Pfam" id="PF03358">
    <property type="entry name" value="FMN_red"/>
    <property type="match status" value="1"/>
</dbReference>
<comment type="caution">
    <text evidence="4">The sequence shown here is derived from an EMBL/GenBank/DDBJ whole genome shotgun (WGS) entry which is preliminary data.</text>
</comment>
<evidence type="ECO:0000259" key="3">
    <source>
        <dbReference type="Pfam" id="PF03358"/>
    </source>
</evidence>
<dbReference type="AlphaFoldDB" id="A0A1L8CWS3"/>
<dbReference type="OrthoDB" id="6398207at2"/>